<dbReference type="GO" id="GO:0003995">
    <property type="term" value="F:acyl-CoA dehydrogenase activity"/>
    <property type="evidence" value="ECO:0007669"/>
    <property type="project" value="InterPro"/>
</dbReference>
<dbReference type="Pfam" id="PF00441">
    <property type="entry name" value="Acyl-CoA_dh_1"/>
    <property type="match status" value="1"/>
</dbReference>
<dbReference type="Pfam" id="PF02771">
    <property type="entry name" value="Acyl-CoA_dh_N"/>
    <property type="match status" value="1"/>
</dbReference>
<evidence type="ECO:0000256" key="2">
    <source>
        <dbReference type="ARBA" id="ARBA00009347"/>
    </source>
</evidence>
<protein>
    <submittedName>
        <fullName evidence="7">Acyl-CoA/acyl-ACP dehydrogenase</fullName>
    </submittedName>
</protein>
<gene>
    <name evidence="7" type="ORF">KIY12_09400</name>
</gene>
<proteinExistence type="inferred from homology"/>
<evidence type="ECO:0000313" key="7">
    <source>
        <dbReference type="EMBL" id="MBX8644916.1"/>
    </source>
</evidence>
<dbReference type="Gene3D" id="1.10.540.10">
    <property type="entry name" value="Acyl-CoA dehydrogenase/oxidase, N-terminal domain"/>
    <property type="match status" value="1"/>
</dbReference>
<accession>A0A8J7YYX0</accession>
<evidence type="ECO:0000259" key="5">
    <source>
        <dbReference type="Pfam" id="PF00441"/>
    </source>
</evidence>
<organism evidence="7 8">
    <name type="scientific">Candidatus Sysuiplasma superficiale</name>
    <dbReference type="NCBI Taxonomy" id="2823368"/>
    <lineage>
        <taxon>Archaea</taxon>
        <taxon>Methanobacteriati</taxon>
        <taxon>Thermoplasmatota</taxon>
        <taxon>Thermoplasmata</taxon>
        <taxon>Candidatus Sysuiplasmatales</taxon>
        <taxon>Candidatus Sysuiplasmataceae</taxon>
        <taxon>Candidatus Sysuiplasma</taxon>
    </lineage>
</organism>
<comment type="caution">
    <text evidence="7">The sequence shown here is derived from an EMBL/GenBank/DDBJ whole genome shotgun (WGS) entry which is preliminary data.</text>
</comment>
<name>A0A8J7YYX0_9ARCH</name>
<dbReference type="Proteomes" id="UP000750197">
    <property type="component" value="Unassembled WGS sequence"/>
</dbReference>
<reference evidence="7" key="1">
    <citation type="submission" date="2021-05" db="EMBL/GenBank/DDBJ databases">
        <title>Genomic insights into ecological role and evolution of a novel Thermoplasmata order Candidatus Sysuiplasmatales.</title>
        <authorList>
            <person name="Yuan Y."/>
        </authorList>
    </citation>
    <scope>NUCLEOTIDE SEQUENCE</scope>
    <source>
        <strain evidence="7">TUT19-bin139</strain>
    </source>
</reference>
<sequence length="360" mass="39123">MKLTEEQELILSAVNEFSEGTIAPKALDIERNGIPEEIISSLSRNGFMGAAIPDTLGGAGLGEGSYRLILESIAKYSPSLAFFIYIQNSVAAGLMMASERKEELASAVYDIASGRKSSGISLDTVTSRVSEVTVSVDASARMTGRLGRVFNPTGDFVISPALKDGKEVLFVLDGGYRTETELTRLGFRGIGFSNIAIDALPGNFRMISEEKASLRLADVLFRSSGAVAAIALGMAEASIQKALDYANSRKAFNAKLIEFQPVAFSLSSMRSEIELLREYVLSDAANDELAGLKAKLMCTDLAVRASRLSLQVHGGNGYFDDYQIEKYYRDSMALQAFTGNRTEEMIRYSRRLFGNEAARL</sequence>
<comment type="similarity">
    <text evidence="2">Belongs to the acyl-CoA dehydrogenase family.</text>
</comment>
<feature type="domain" description="Acyl-CoA dehydrogenase/oxidase C-terminal" evidence="5">
    <location>
        <begin position="226"/>
        <end position="341"/>
    </location>
</feature>
<keyword evidence="4" id="KW-0274">FAD</keyword>
<keyword evidence="3" id="KW-0285">Flavoprotein</keyword>
<evidence type="ECO:0000256" key="3">
    <source>
        <dbReference type="ARBA" id="ARBA00022630"/>
    </source>
</evidence>
<dbReference type="InterPro" id="IPR036250">
    <property type="entry name" value="AcylCo_DH-like_C"/>
</dbReference>
<evidence type="ECO:0000259" key="6">
    <source>
        <dbReference type="Pfam" id="PF02771"/>
    </source>
</evidence>
<dbReference type="InterPro" id="IPR037069">
    <property type="entry name" value="AcylCoA_DH/ox_N_sf"/>
</dbReference>
<dbReference type="InterPro" id="IPR009075">
    <property type="entry name" value="AcylCo_DH/oxidase_C"/>
</dbReference>
<dbReference type="PANTHER" id="PTHR43884:SF12">
    <property type="entry name" value="ISOVALERYL-COA DEHYDROGENASE, MITOCHONDRIAL-RELATED"/>
    <property type="match status" value="1"/>
</dbReference>
<dbReference type="InterPro" id="IPR009100">
    <property type="entry name" value="AcylCoA_DH/oxidase_NM_dom_sf"/>
</dbReference>
<dbReference type="GO" id="GO:0050660">
    <property type="term" value="F:flavin adenine dinucleotide binding"/>
    <property type="evidence" value="ECO:0007669"/>
    <property type="project" value="InterPro"/>
</dbReference>
<evidence type="ECO:0000256" key="1">
    <source>
        <dbReference type="ARBA" id="ARBA00001974"/>
    </source>
</evidence>
<dbReference type="EMBL" id="JAHEAC010000122">
    <property type="protein sequence ID" value="MBX8644916.1"/>
    <property type="molecule type" value="Genomic_DNA"/>
</dbReference>
<feature type="domain" description="Acyl-CoA dehydrogenase/oxidase N-terminal" evidence="6">
    <location>
        <begin position="4"/>
        <end position="95"/>
    </location>
</feature>
<dbReference type="InterPro" id="IPR013786">
    <property type="entry name" value="AcylCoA_DH/ox_N"/>
</dbReference>
<dbReference type="PROSITE" id="PS00073">
    <property type="entry name" value="ACYL_COA_DH_2"/>
    <property type="match status" value="1"/>
</dbReference>
<dbReference type="PANTHER" id="PTHR43884">
    <property type="entry name" value="ACYL-COA DEHYDROGENASE"/>
    <property type="match status" value="1"/>
</dbReference>
<dbReference type="SUPFAM" id="SSF47203">
    <property type="entry name" value="Acyl-CoA dehydrogenase C-terminal domain-like"/>
    <property type="match status" value="1"/>
</dbReference>
<dbReference type="Gene3D" id="1.20.140.10">
    <property type="entry name" value="Butyryl-CoA Dehydrogenase, subunit A, domain 3"/>
    <property type="match status" value="1"/>
</dbReference>
<evidence type="ECO:0000256" key="4">
    <source>
        <dbReference type="ARBA" id="ARBA00022827"/>
    </source>
</evidence>
<dbReference type="InterPro" id="IPR006089">
    <property type="entry name" value="Acyl-CoA_DH_CS"/>
</dbReference>
<dbReference type="SUPFAM" id="SSF56645">
    <property type="entry name" value="Acyl-CoA dehydrogenase NM domain-like"/>
    <property type="match status" value="1"/>
</dbReference>
<dbReference type="AlphaFoldDB" id="A0A8J7YYX0"/>
<evidence type="ECO:0000313" key="8">
    <source>
        <dbReference type="Proteomes" id="UP000750197"/>
    </source>
</evidence>
<comment type="cofactor">
    <cofactor evidence="1">
        <name>FAD</name>
        <dbReference type="ChEBI" id="CHEBI:57692"/>
    </cofactor>
</comment>